<evidence type="ECO:0000256" key="2">
    <source>
        <dbReference type="ARBA" id="ARBA00022729"/>
    </source>
</evidence>
<reference evidence="9" key="1">
    <citation type="journal article" date="2019" name="Int. J. Syst. Evol. Microbiol.">
        <title>The Global Catalogue of Microorganisms (GCM) 10K type strain sequencing project: providing services to taxonomists for standard genome sequencing and annotation.</title>
        <authorList>
            <consortium name="The Broad Institute Genomics Platform"/>
            <consortium name="The Broad Institute Genome Sequencing Center for Infectious Disease"/>
            <person name="Wu L."/>
            <person name="Ma J."/>
        </authorList>
    </citation>
    <scope>NUCLEOTIDE SEQUENCE [LARGE SCALE GENOMIC DNA]</scope>
    <source>
        <strain evidence="9">NBRC 102520</strain>
    </source>
</reference>
<proteinExistence type="inferred from homology"/>
<gene>
    <name evidence="8" type="ORF">GCM10007857_05640</name>
</gene>
<dbReference type="Proteomes" id="UP001156905">
    <property type="component" value="Unassembled WGS sequence"/>
</dbReference>
<dbReference type="InterPro" id="IPR011250">
    <property type="entry name" value="OMP/PagP_B-barrel"/>
</dbReference>
<dbReference type="InterPro" id="IPR051692">
    <property type="entry name" value="OMP-like"/>
</dbReference>
<evidence type="ECO:0000259" key="7">
    <source>
        <dbReference type="Pfam" id="PF13505"/>
    </source>
</evidence>
<keyword evidence="4" id="KW-0998">Cell outer membrane</keyword>
<name>A0ABQ6ASD9_9BRAD</name>
<sequence>MKRVLFAAAFAAIAGIGAAHAADLAARPYTKAPAAAVVESWTGFYLGADVGARWSDTTWTSTALEDPVSAFEAFRLPQGNPASFNSTSFRGGGYAGYNWQIAPSWVIGIEGDIAWADNKKTLAGVPGTWGAGTAASVIANDNTTVKLGWDASIRGRVGWLVAPSVMLFGTGGIAWQDVSLNANCMLAGPWCVANRSETFNKVATGWTVGGGVEAKVWTNWLARVEYRYADFGHVDHEFFPRTIDSVFMTQSVKTHAVSVGLAYQFGGPVVAKY</sequence>
<feature type="chain" id="PRO_5047401262" evidence="6">
    <location>
        <begin position="22"/>
        <end position="273"/>
    </location>
</feature>
<accession>A0ABQ6ASD9</accession>
<feature type="signal peptide" evidence="6">
    <location>
        <begin position="1"/>
        <end position="21"/>
    </location>
</feature>
<dbReference type="Gene3D" id="2.40.160.20">
    <property type="match status" value="1"/>
</dbReference>
<protein>
    <submittedName>
        <fullName evidence="8">Outer-membrane immunogenic protein</fullName>
    </submittedName>
</protein>
<evidence type="ECO:0000256" key="3">
    <source>
        <dbReference type="ARBA" id="ARBA00023136"/>
    </source>
</evidence>
<comment type="subcellular location">
    <subcellularLocation>
        <location evidence="1">Cell outer membrane</location>
    </subcellularLocation>
</comment>
<keyword evidence="2 6" id="KW-0732">Signal</keyword>
<evidence type="ECO:0000313" key="8">
    <source>
        <dbReference type="EMBL" id="GLR83854.1"/>
    </source>
</evidence>
<evidence type="ECO:0000256" key="5">
    <source>
        <dbReference type="ARBA" id="ARBA00038306"/>
    </source>
</evidence>
<evidence type="ECO:0000256" key="4">
    <source>
        <dbReference type="ARBA" id="ARBA00023237"/>
    </source>
</evidence>
<dbReference type="Pfam" id="PF13505">
    <property type="entry name" value="OMP_b-brl"/>
    <property type="match status" value="1"/>
</dbReference>
<dbReference type="InterPro" id="IPR027385">
    <property type="entry name" value="Beta-barrel_OMP"/>
</dbReference>
<dbReference type="EMBL" id="BSOW01000002">
    <property type="protein sequence ID" value="GLR83854.1"/>
    <property type="molecule type" value="Genomic_DNA"/>
</dbReference>
<dbReference type="PANTHER" id="PTHR34001">
    <property type="entry name" value="BLL7405 PROTEIN"/>
    <property type="match status" value="1"/>
</dbReference>
<evidence type="ECO:0000256" key="1">
    <source>
        <dbReference type="ARBA" id="ARBA00004442"/>
    </source>
</evidence>
<evidence type="ECO:0000256" key="6">
    <source>
        <dbReference type="SAM" id="SignalP"/>
    </source>
</evidence>
<dbReference type="PANTHER" id="PTHR34001:SF3">
    <property type="entry name" value="BLL7405 PROTEIN"/>
    <property type="match status" value="1"/>
</dbReference>
<dbReference type="SUPFAM" id="SSF56925">
    <property type="entry name" value="OMPA-like"/>
    <property type="match status" value="1"/>
</dbReference>
<keyword evidence="3" id="KW-0472">Membrane</keyword>
<feature type="domain" description="Outer membrane protein beta-barrel" evidence="7">
    <location>
        <begin position="22"/>
        <end position="265"/>
    </location>
</feature>
<organism evidence="8 9">
    <name type="scientific">Bradyrhizobium iriomotense</name>
    <dbReference type="NCBI Taxonomy" id="441950"/>
    <lineage>
        <taxon>Bacteria</taxon>
        <taxon>Pseudomonadati</taxon>
        <taxon>Pseudomonadota</taxon>
        <taxon>Alphaproteobacteria</taxon>
        <taxon>Hyphomicrobiales</taxon>
        <taxon>Nitrobacteraceae</taxon>
        <taxon>Bradyrhizobium</taxon>
    </lineage>
</organism>
<dbReference type="RefSeq" id="WP_284260795.1">
    <property type="nucleotide sequence ID" value="NZ_BSOW01000002.1"/>
</dbReference>
<evidence type="ECO:0000313" key="9">
    <source>
        <dbReference type="Proteomes" id="UP001156905"/>
    </source>
</evidence>
<comment type="caution">
    <text evidence="8">The sequence shown here is derived from an EMBL/GenBank/DDBJ whole genome shotgun (WGS) entry which is preliminary data.</text>
</comment>
<keyword evidence="9" id="KW-1185">Reference proteome</keyword>
<comment type="similarity">
    <text evidence="5">Belongs to the Omp25/RopB family.</text>
</comment>